<evidence type="ECO:0000256" key="7">
    <source>
        <dbReference type="ARBA" id="ARBA00023049"/>
    </source>
</evidence>
<dbReference type="AlphaFoldDB" id="A0A914C0Z5"/>
<keyword evidence="7" id="KW-0482">Metalloprotease</keyword>
<evidence type="ECO:0000256" key="10">
    <source>
        <dbReference type="ARBA" id="ARBA00044051"/>
    </source>
</evidence>
<keyword evidence="4 16" id="KW-0479">Metal-binding</keyword>
<keyword evidence="6" id="KW-0224">Dipeptidase</keyword>
<dbReference type="Gene3D" id="3.40.350.10">
    <property type="entry name" value="Creatinase/prolidase N-terminal domain"/>
    <property type="match status" value="1"/>
</dbReference>
<dbReference type="PROSITE" id="PS00491">
    <property type="entry name" value="PROLINE_PEPTIDASE"/>
    <property type="match status" value="1"/>
</dbReference>
<dbReference type="SUPFAM" id="SSF53092">
    <property type="entry name" value="Creatinase/prolidase N-terminal domain"/>
    <property type="match status" value="1"/>
</dbReference>
<dbReference type="InterPro" id="IPR052433">
    <property type="entry name" value="X-Pro_dipept-like"/>
</dbReference>
<dbReference type="CDD" id="cd01087">
    <property type="entry name" value="Prolidase"/>
    <property type="match status" value="1"/>
</dbReference>
<feature type="domain" description="Aminopeptidase P N-terminal" evidence="17">
    <location>
        <begin position="46"/>
        <end position="184"/>
    </location>
</feature>
<evidence type="ECO:0000256" key="1">
    <source>
        <dbReference type="ARBA" id="ARBA00001936"/>
    </source>
</evidence>
<name>A0A914C0Z5_9BILA</name>
<organism evidence="18 19">
    <name type="scientific">Acrobeloides nanus</name>
    <dbReference type="NCBI Taxonomy" id="290746"/>
    <lineage>
        <taxon>Eukaryota</taxon>
        <taxon>Metazoa</taxon>
        <taxon>Ecdysozoa</taxon>
        <taxon>Nematoda</taxon>
        <taxon>Chromadorea</taxon>
        <taxon>Rhabditida</taxon>
        <taxon>Tylenchina</taxon>
        <taxon>Cephalobomorpha</taxon>
        <taxon>Cephaloboidea</taxon>
        <taxon>Cephalobidae</taxon>
        <taxon>Acrobeloides</taxon>
    </lineage>
</organism>
<accession>A0A914C0Z5</accession>
<dbReference type="GO" id="GO:0102009">
    <property type="term" value="F:proline dipeptidase activity"/>
    <property type="evidence" value="ECO:0007669"/>
    <property type="project" value="UniProtKB-EC"/>
</dbReference>
<evidence type="ECO:0000259" key="17">
    <source>
        <dbReference type="SMART" id="SM01011"/>
    </source>
</evidence>
<evidence type="ECO:0000313" key="18">
    <source>
        <dbReference type="Proteomes" id="UP000887540"/>
    </source>
</evidence>
<comment type="catalytic activity">
    <reaction evidence="15">
        <text>Xaa-L-Pro dipeptide + H2O = an L-alpha-amino acid + L-proline</text>
        <dbReference type="Rhea" id="RHEA:76407"/>
        <dbReference type="ChEBI" id="CHEBI:15377"/>
        <dbReference type="ChEBI" id="CHEBI:59869"/>
        <dbReference type="ChEBI" id="CHEBI:60039"/>
        <dbReference type="ChEBI" id="CHEBI:195196"/>
        <dbReference type="EC" id="3.4.13.9"/>
    </reaction>
</comment>
<dbReference type="Gene3D" id="3.90.230.10">
    <property type="entry name" value="Creatinase/methionine aminopeptidase superfamily"/>
    <property type="match status" value="1"/>
</dbReference>
<evidence type="ECO:0000256" key="9">
    <source>
        <dbReference type="ARBA" id="ARBA00043990"/>
    </source>
</evidence>
<evidence type="ECO:0000256" key="5">
    <source>
        <dbReference type="ARBA" id="ARBA00022801"/>
    </source>
</evidence>
<dbReference type="GO" id="GO:0070006">
    <property type="term" value="F:metalloaminopeptidase activity"/>
    <property type="evidence" value="ECO:0007669"/>
    <property type="project" value="InterPro"/>
</dbReference>
<reference evidence="19" key="1">
    <citation type="submission" date="2022-11" db="UniProtKB">
        <authorList>
            <consortium name="WormBaseParasite"/>
        </authorList>
    </citation>
    <scope>IDENTIFICATION</scope>
</reference>
<dbReference type="WBParaSite" id="ACRNAN_Path_1470.g5748.t1">
    <property type="protein sequence ID" value="ACRNAN_Path_1470.g5748.t1"/>
    <property type="gene ID" value="ACRNAN_Path_1470.g5748"/>
</dbReference>
<dbReference type="InterPro" id="IPR000994">
    <property type="entry name" value="Pept_M24"/>
</dbReference>
<dbReference type="FunFam" id="3.90.230.10:FF:000002">
    <property type="entry name" value="Xaa-Pro aminopeptidase 3"/>
    <property type="match status" value="1"/>
</dbReference>
<evidence type="ECO:0000256" key="15">
    <source>
        <dbReference type="ARBA" id="ARBA00048994"/>
    </source>
</evidence>
<evidence type="ECO:0000256" key="3">
    <source>
        <dbReference type="ARBA" id="ARBA00022670"/>
    </source>
</evidence>
<evidence type="ECO:0000256" key="16">
    <source>
        <dbReference type="RuleBase" id="RU000590"/>
    </source>
</evidence>
<evidence type="ECO:0000256" key="12">
    <source>
        <dbReference type="ARBA" id="ARBA00044252"/>
    </source>
</evidence>
<comment type="cofactor">
    <cofactor evidence="1">
        <name>Mn(2+)</name>
        <dbReference type="ChEBI" id="CHEBI:29035"/>
    </cofactor>
</comment>
<dbReference type="PANTHER" id="PTHR48480">
    <property type="match status" value="1"/>
</dbReference>
<keyword evidence="18" id="KW-1185">Reference proteome</keyword>
<dbReference type="InterPro" id="IPR029149">
    <property type="entry name" value="Creatin/AminoP/Spt16_N"/>
</dbReference>
<dbReference type="GO" id="GO:0030145">
    <property type="term" value="F:manganese ion binding"/>
    <property type="evidence" value="ECO:0007669"/>
    <property type="project" value="InterPro"/>
</dbReference>
<protein>
    <recommendedName>
        <fullName evidence="11">Xaa-Pro dipeptidase</fullName>
        <ecNumber evidence="10">3.4.13.9</ecNumber>
    </recommendedName>
    <alternativeName>
        <fullName evidence="14">Imidodipeptidase</fullName>
    </alternativeName>
    <alternativeName>
        <fullName evidence="12">Peptidase D</fullName>
    </alternativeName>
    <alternativeName>
        <fullName evidence="13">Proline dipeptidase</fullName>
    </alternativeName>
</protein>
<dbReference type="EC" id="3.4.13.9" evidence="10"/>
<dbReference type="InterPro" id="IPR007865">
    <property type="entry name" value="Aminopep_P_N"/>
</dbReference>
<dbReference type="Proteomes" id="UP000887540">
    <property type="component" value="Unplaced"/>
</dbReference>
<evidence type="ECO:0000256" key="6">
    <source>
        <dbReference type="ARBA" id="ARBA00022997"/>
    </source>
</evidence>
<evidence type="ECO:0000256" key="13">
    <source>
        <dbReference type="ARBA" id="ARBA00044284"/>
    </source>
</evidence>
<proteinExistence type="inferred from homology"/>
<comment type="subunit">
    <text evidence="2">Homodimer.</text>
</comment>
<dbReference type="Pfam" id="PF00557">
    <property type="entry name" value="Peptidase_M24"/>
    <property type="match status" value="1"/>
</dbReference>
<comment type="similarity">
    <text evidence="9">Belongs to the peptidase M24B family. Eukaryotic-type prolidase subfamily.</text>
</comment>
<dbReference type="Pfam" id="PF05195">
    <property type="entry name" value="AMP_N"/>
    <property type="match status" value="1"/>
</dbReference>
<keyword evidence="5" id="KW-0378">Hydrolase</keyword>
<dbReference type="InterPro" id="IPR036005">
    <property type="entry name" value="Creatinase/aminopeptidase-like"/>
</dbReference>
<dbReference type="SUPFAM" id="SSF55920">
    <property type="entry name" value="Creatinase/aminopeptidase"/>
    <property type="match status" value="1"/>
</dbReference>
<evidence type="ECO:0000256" key="8">
    <source>
        <dbReference type="ARBA" id="ARBA00023211"/>
    </source>
</evidence>
<dbReference type="GO" id="GO:0006508">
    <property type="term" value="P:proteolysis"/>
    <property type="evidence" value="ECO:0007669"/>
    <property type="project" value="UniProtKB-KW"/>
</dbReference>
<sequence>MLAKASLYRSCQVFSSGIIFFGSSKTQLLIPRRNMSFHLGGSTLKVSAKLFGENRSRLLKELKQKAPKGSVVVLEGGKDKKRYNTDADDLPFRQESYFFWTFGVHEDDCYGIIDVDSGKSILFPPKLHPDWAIWQGKIEPESWFLKKYEVDEVHFHDKHTIRDTLRSLNAQQLLLLRAENTDSDNVLEPAEFEGKNEFNVDVKLLYPIMAELRVFKTNLELEVMRYAARIACDAHKMVMRQVKSGYYEYQMESLFRHTSYFHGGCRHLAYTCIGASGENAAILHYGHHNAPNSKKILDGDICNFDMGPEYNCYASDVTCAFPSNGKFTEKQKIIYNAVYKANQAVFKAAKPGVRWTDMHLLAERVILTDLKAAGILKGDVEEMLEKRVGAVFMPHGLGHFLGLDVHDVGGYLGDALPRSKLSGLKSLRTTRTLKERMVITIEPGCYFIDTLLDKALADPELAGFFNNDVLKGYRGLGGVRIEDDVVIWEKGNENMSADVPRTVEQIETFMTKREDHD</sequence>
<dbReference type="SMART" id="SM01011">
    <property type="entry name" value="AMP_N"/>
    <property type="match status" value="1"/>
</dbReference>
<dbReference type="InterPro" id="IPR001131">
    <property type="entry name" value="Peptidase_M24B_aminopep-P_CS"/>
</dbReference>
<keyword evidence="3" id="KW-0645">Protease</keyword>
<evidence type="ECO:0000313" key="19">
    <source>
        <dbReference type="WBParaSite" id="ACRNAN_Path_1470.g5748.t1"/>
    </source>
</evidence>
<dbReference type="PANTHER" id="PTHR48480:SF2">
    <property type="entry name" value="PEPTIDASE D"/>
    <property type="match status" value="1"/>
</dbReference>
<evidence type="ECO:0000256" key="14">
    <source>
        <dbReference type="ARBA" id="ARBA00044351"/>
    </source>
</evidence>
<evidence type="ECO:0000256" key="4">
    <source>
        <dbReference type="ARBA" id="ARBA00022723"/>
    </source>
</evidence>
<evidence type="ECO:0000256" key="11">
    <source>
        <dbReference type="ARBA" id="ARBA00044141"/>
    </source>
</evidence>
<evidence type="ECO:0000256" key="2">
    <source>
        <dbReference type="ARBA" id="ARBA00011738"/>
    </source>
</evidence>
<keyword evidence="8" id="KW-0464">Manganese</keyword>